<gene>
    <name evidence="1" type="ORF">FDK13_34735</name>
</gene>
<dbReference type="Pfam" id="PF07366">
    <property type="entry name" value="SnoaL"/>
    <property type="match status" value="1"/>
</dbReference>
<dbReference type="Proteomes" id="UP000304900">
    <property type="component" value="Unassembled WGS sequence"/>
</dbReference>
<dbReference type="OrthoDB" id="129343at2"/>
<evidence type="ECO:0000313" key="1">
    <source>
        <dbReference type="EMBL" id="TKT84745.1"/>
    </source>
</evidence>
<keyword evidence="2" id="KW-1185">Reference proteome</keyword>
<dbReference type="GO" id="GO:0030638">
    <property type="term" value="P:polyketide metabolic process"/>
    <property type="evidence" value="ECO:0007669"/>
    <property type="project" value="InterPro"/>
</dbReference>
<reference evidence="1 2" key="1">
    <citation type="submission" date="2019-05" db="EMBL/GenBank/DDBJ databases">
        <title>Dyadobacter AR-3-8 sp. nov., isolated from arctic soil.</title>
        <authorList>
            <person name="Chaudhary D.K."/>
        </authorList>
    </citation>
    <scope>NUCLEOTIDE SEQUENCE [LARGE SCALE GENOMIC DNA]</scope>
    <source>
        <strain evidence="1 2">AR-3-8</strain>
    </source>
</reference>
<accession>A0A4U6CMI7</accession>
<organism evidence="1 2">
    <name type="scientific">Dyadobacter frigoris</name>
    <dbReference type="NCBI Taxonomy" id="2576211"/>
    <lineage>
        <taxon>Bacteria</taxon>
        <taxon>Pseudomonadati</taxon>
        <taxon>Bacteroidota</taxon>
        <taxon>Cytophagia</taxon>
        <taxon>Cytophagales</taxon>
        <taxon>Spirosomataceae</taxon>
        <taxon>Dyadobacter</taxon>
    </lineage>
</organism>
<dbReference type="InterPro" id="IPR032710">
    <property type="entry name" value="NTF2-like_dom_sf"/>
</dbReference>
<dbReference type="RefSeq" id="WP_137344605.1">
    <property type="nucleotide sequence ID" value="NZ_BSQH01000043.1"/>
</dbReference>
<dbReference type="SUPFAM" id="SSF54427">
    <property type="entry name" value="NTF2-like"/>
    <property type="match status" value="1"/>
</dbReference>
<proteinExistence type="predicted"/>
<evidence type="ECO:0000313" key="2">
    <source>
        <dbReference type="Proteomes" id="UP000304900"/>
    </source>
</evidence>
<comment type="caution">
    <text evidence="1">The sequence shown here is derived from an EMBL/GenBank/DDBJ whole genome shotgun (WGS) entry which is preliminary data.</text>
</comment>
<name>A0A4U6CMI7_9BACT</name>
<dbReference type="AlphaFoldDB" id="A0A4U6CMI7"/>
<protein>
    <submittedName>
        <fullName evidence="1">Ester cyclase</fullName>
    </submittedName>
</protein>
<dbReference type="Gene3D" id="3.10.450.50">
    <property type="match status" value="1"/>
</dbReference>
<dbReference type="EMBL" id="SZVO01000038">
    <property type="protein sequence ID" value="TKT84745.1"/>
    <property type="molecule type" value="Genomic_DNA"/>
</dbReference>
<dbReference type="InterPro" id="IPR009959">
    <property type="entry name" value="Cyclase_SnoaL-like"/>
</dbReference>
<sequence>MEFIDVIVEAENTVVVELSLNGTHKGPLQLPSGTIPATEKTMQTPCCDVFKIENGKIKSFHYYTATTIFLKQLGVFDIMSPKKKNENWVLTGRGAGAALSCFG</sequence>